<sequence length="179" mass="19751">MSFFRVTVIRSNAIASAARGALARSTHSLPSGFVQDVTRIRMRSSITEKCRRFSSTPYSSNSNAKPSPPVSPRTAKAPSEEASQEPRMAVVFTCTVTECGERSAHHFTKRAYERGVVLVQCPKCKNRHLIADHLGWFKESTQNGKLKTVEDLLREKGEAVTRGSLDIKHGATGVVEFTE</sequence>
<dbReference type="HOGENOM" id="CLU_093902_2_1_1"/>
<dbReference type="InterPro" id="IPR024158">
    <property type="entry name" value="Mt_import_TIM15"/>
</dbReference>
<evidence type="ECO:0000256" key="4">
    <source>
        <dbReference type="PROSITE-ProRule" id="PRU00834"/>
    </source>
</evidence>
<evidence type="ECO:0000256" key="3">
    <source>
        <dbReference type="ARBA" id="ARBA00022833"/>
    </source>
</evidence>
<dbReference type="PROSITE" id="PS51501">
    <property type="entry name" value="ZF_DNL"/>
    <property type="match status" value="1"/>
</dbReference>
<dbReference type="InterPro" id="IPR007853">
    <property type="entry name" value="Znf_DNL-typ"/>
</dbReference>
<dbReference type="STRING" id="946122.A0A0C2XA34"/>
<dbReference type="FunCoup" id="A0A0C2XA34">
    <property type="interactions" value="143"/>
</dbReference>
<reference evidence="7 8" key="1">
    <citation type="submission" date="2014-04" db="EMBL/GenBank/DDBJ databases">
        <title>Evolutionary Origins and Diversification of the Mycorrhizal Mutualists.</title>
        <authorList>
            <consortium name="DOE Joint Genome Institute"/>
            <consortium name="Mycorrhizal Genomics Consortium"/>
            <person name="Kohler A."/>
            <person name="Kuo A."/>
            <person name="Nagy L.G."/>
            <person name="Floudas D."/>
            <person name="Copeland A."/>
            <person name="Barry K.W."/>
            <person name="Cichocki N."/>
            <person name="Veneault-Fourrey C."/>
            <person name="LaButti K."/>
            <person name="Lindquist E.A."/>
            <person name="Lipzen A."/>
            <person name="Lundell T."/>
            <person name="Morin E."/>
            <person name="Murat C."/>
            <person name="Riley R."/>
            <person name="Ohm R."/>
            <person name="Sun H."/>
            <person name="Tunlid A."/>
            <person name="Henrissat B."/>
            <person name="Grigoriev I.V."/>
            <person name="Hibbett D.S."/>
            <person name="Martin F."/>
        </authorList>
    </citation>
    <scope>NUCLEOTIDE SEQUENCE [LARGE SCALE GENOMIC DNA]</scope>
    <source>
        <strain evidence="7 8">Koide BX008</strain>
    </source>
</reference>
<evidence type="ECO:0000256" key="5">
    <source>
        <dbReference type="SAM" id="MobiDB-lite"/>
    </source>
</evidence>
<name>A0A0C2XA34_AMAMK</name>
<dbReference type="Proteomes" id="UP000054549">
    <property type="component" value="Unassembled WGS sequence"/>
</dbReference>
<dbReference type="EMBL" id="KN818241">
    <property type="protein sequence ID" value="KIL65643.1"/>
    <property type="molecule type" value="Genomic_DNA"/>
</dbReference>
<dbReference type="OrthoDB" id="512667at2759"/>
<feature type="region of interest" description="Disordered" evidence="5">
    <location>
        <begin position="52"/>
        <end position="84"/>
    </location>
</feature>
<dbReference type="InParanoid" id="A0A0C2XA34"/>
<evidence type="ECO:0000256" key="1">
    <source>
        <dbReference type="ARBA" id="ARBA00022723"/>
    </source>
</evidence>
<proteinExistence type="predicted"/>
<evidence type="ECO:0000259" key="6">
    <source>
        <dbReference type="PROSITE" id="PS51501"/>
    </source>
</evidence>
<evidence type="ECO:0000313" key="8">
    <source>
        <dbReference type="Proteomes" id="UP000054549"/>
    </source>
</evidence>
<organism evidence="7 8">
    <name type="scientific">Amanita muscaria (strain Koide BX008)</name>
    <dbReference type="NCBI Taxonomy" id="946122"/>
    <lineage>
        <taxon>Eukaryota</taxon>
        <taxon>Fungi</taxon>
        <taxon>Dikarya</taxon>
        <taxon>Basidiomycota</taxon>
        <taxon>Agaricomycotina</taxon>
        <taxon>Agaricomycetes</taxon>
        <taxon>Agaricomycetidae</taxon>
        <taxon>Agaricales</taxon>
        <taxon>Pluteineae</taxon>
        <taxon>Amanitaceae</taxon>
        <taxon>Amanita</taxon>
    </lineage>
</organism>
<keyword evidence="3" id="KW-0862">Zinc</keyword>
<dbReference type="GO" id="GO:0005739">
    <property type="term" value="C:mitochondrion"/>
    <property type="evidence" value="ECO:0007669"/>
    <property type="project" value="TreeGrafter"/>
</dbReference>
<dbReference type="GO" id="GO:0051087">
    <property type="term" value="F:protein-folding chaperone binding"/>
    <property type="evidence" value="ECO:0007669"/>
    <property type="project" value="TreeGrafter"/>
</dbReference>
<dbReference type="PANTHER" id="PTHR20922">
    <property type="entry name" value="DNL-TYPE ZINC FINGER PROTEIN"/>
    <property type="match status" value="1"/>
</dbReference>
<dbReference type="GO" id="GO:0008270">
    <property type="term" value="F:zinc ion binding"/>
    <property type="evidence" value="ECO:0007669"/>
    <property type="project" value="UniProtKB-KW"/>
</dbReference>
<dbReference type="GO" id="GO:0006457">
    <property type="term" value="P:protein folding"/>
    <property type="evidence" value="ECO:0007669"/>
    <property type="project" value="TreeGrafter"/>
</dbReference>
<gene>
    <name evidence="7" type="ORF">M378DRAFT_76690</name>
</gene>
<evidence type="ECO:0000313" key="7">
    <source>
        <dbReference type="EMBL" id="KIL65643.1"/>
    </source>
</evidence>
<dbReference type="GO" id="GO:0030150">
    <property type="term" value="P:protein import into mitochondrial matrix"/>
    <property type="evidence" value="ECO:0007669"/>
    <property type="project" value="TreeGrafter"/>
</dbReference>
<feature type="compositionally biased region" description="Polar residues" evidence="5">
    <location>
        <begin position="53"/>
        <end position="65"/>
    </location>
</feature>
<feature type="domain" description="DNL-type" evidence="6">
    <location>
        <begin position="85"/>
        <end position="179"/>
    </location>
</feature>
<dbReference type="PANTHER" id="PTHR20922:SF13">
    <property type="entry name" value="DNL-TYPE ZINC FINGER PROTEIN"/>
    <property type="match status" value="1"/>
</dbReference>
<dbReference type="GO" id="GO:0050821">
    <property type="term" value="P:protein stabilization"/>
    <property type="evidence" value="ECO:0007669"/>
    <property type="project" value="TreeGrafter"/>
</dbReference>
<keyword evidence="2 4" id="KW-0863">Zinc-finger</keyword>
<accession>A0A0C2XA34</accession>
<dbReference type="Pfam" id="PF05180">
    <property type="entry name" value="zf-DNL"/>
    <property type="match status" value="1"/>
</dbReference>
<keyword evidence="8" id="KW-1185">Reference proteome</keyword>
<evidence type="ECO:0000256" key="2">
    <source>
        <dbReference type="ARBA" id="ARBA00022771"/>
    </source>
</evidence>
<keyword evidence="1" id="KW-0479">Metal-binding</keyword>
<dbReference type="AlphaFoldDB" id="A0A0C2XA34"/>
<protein>
    <recommendedName>
        <fullName evidence="6">DNL-type domain-containing protein</fullName>
    </recommendedName>
</protein>